<evidence type="ECO:0000313" key="5">
    <source>
        <dbReference type="EMBL" id="MCO5723316.1"/>
    </source>
</evidence>
<keyword evidence="6" id="KW-1185">Reference proteome</keyword>
<evidence type="ECO:0000256" key="2">
    <source>
        <dbReference type="ARBA" id="ARBA00022598"/>
    </source>
</evidence>
<protein>
    <submittedName>
        <fullName evidence="5">AMP-binding protein</fullName>
    </submittedName>
</protein>
<comment type="similarity">
    <text evidence="1">Belongs to the ATP-dependent AMP-binding enzyme family.</text>
</comment>
<accession>A0ABT1ATN8</accession>
<dbReference type="InterPro" id="IPR045851">
    <property type="entry name" value="AMP-bd_C_sf"/>
</dbReference>
<dbReference type="Pfam" id="PF13193">
    <property type="entry name" value="AMP-binding_C"/>
    <property type="match status" value="1"/>
</dbReference>
<dbReference type="InterPro" id="IPR025110">
    <property type="entry name" value="AMP-bd_C"/>
</dbReference>
<dbReference type="PANTHER" id="PTHR43201:SF5">
    <property type="entry name" value="MEDIUM-CHAIN ACYL-COA LIGASE ACSF2, MITOCHONDRIAL"/>
    <property type="match status" value="1"/>
</dbReference>
<feature type="domain" description="AMP-dependent synthetase/ligase" evidence="3">
    <location>
        <begin position="15"/>
        <end position="357"/>
    </location>
</feature>
<dbReference type="InterPro" id="IPR020845">
    <property type="entry name" value="AMP-binding_CS"/>
</dbReference>
<feature type="domain" description="AMP-binding enzyme C-terminal" evidence="4">
    <location>
        <begin position="407"/>
        <end position="484"/>
    </location>
</feature>
<evidence type="ECO:0000313" key="6">
    <source>
        <dbReference type="Proteomes" id="UP001206312"/>
    </source>
</evidence>
<dbReference type="PANTHER" id="PTHR43201">
    <property type="entry name" value="ACYL-COA SYNTHETASE"/>
    <property type="match status" value="1"/>
</dbReference>
<evidence type="ECO:0000259" key="4">
    <source>
        <dbReference type="Pfam" id="PF13193"/>
    </source>
</evidence>
<gene>
    <name evidence="5" type="ORF">NG653_00510</name>
</gene>
<organism evidence="5 6">
    <name type="scientific">Robiginitalea marina</name>
    <dbReference type="NCBI Taxonomy" id="2954105"/>
    <lineage>
        <taxon>Bacteria</taxon>
        <taxon>Pseudomonadati</taxon>
        <taxon>Bacteroidota</taxon>
        <taxon>Flavobacteriia</taxon>
        <taxon>Flavobacteriales</taxon>
        <taxon>Flavobacteriaceae</taxon>
        <taxon>Robiginitalea</taxon>
    </lineage>
</organism>
<reference evidence="5 6" key="1">
    <citation type="submission" date="2022-06" db="EMBL/GenBank/DDBJ databases">
        <authorList>
            <person name="Xuan X."/>
        </authorList>
    </citation>
    <scope>NUCLEOTIDE SEQUENCE [LARGE SCALE GENOMIC DNA]</scope>
    <source>
        <strain evidence="5 6">2V75</strain>
    </source>
</reference>
<dbReference type="PROSITE" id="PS00455">
    <property type="entry name" value="AMP_BINDING"/>
    <property type="match status" value="1"/>
</dbReference>
<evidence type="ECO:0000259" key="3">
    <source>
        <dbReference type="Pfam" id="PF00501"/>
    </source>
</evidence>
<evidence type="ECO:0000256" key="1">
    <source>
        <dbReference type="ARBA" id="ARBA00006432"/>
    </source>
</evidence>
<dbReference type="Proteomes" id="UP001206312">
    <property type="component" value="Unassembled WGS sequence"/>
</dbReference>
<dbReference type="EMBL" id="JAMXIB010000001">
    <property type="protein sequence ID" value="MCO5723316.1"/>
    <property type="molecule type" value="Genomic_DNA"/>
</dbReference>
<dbReference type="RefSeq" id="WP_252739695.1">
    <property type="nucleotide sequence ID" value="NZ_JAMXIB010000001.1"/>
</dbReference>
<name>A0ABT1ATN8_9FLAO</name>
<dbReference type="InterPro" id="IPR042099">
    <property type="entry name" value="ANL_N_sf"/>
</dbReference>
<dbReference type="Pfam" id="PF00501">
    <property type="entry name" value="AMP-binding"/>
    <property type="match status" value="1"/>
</dbReference>
<comment type="caution">
    <text evidence="5">The sequence shown here is derived from an EMBL/GenBank/DDBJ whole genome shotgun (WGS) entry which is preliminary data.</text>
</comment>
<dbReference type="Gene3D" id="3.40.50.12780">
    <property type="entry name" value="N-terminal domain of ligase-like"/>
    <property type="match status" value="1"/>
</dbReference>
<dbReference type="SUPFAM" id="SSF56801">
    <property type="entry name" value="Acetyl-CoA synthetase-like"/>
    <property type="match status" value="1"/>
</dbReference>
<proteinExistence type="inferred from homology"/>
<keyword evidence="2" id="KW-0436">Ligase</keyword>
<sequence>MNFFDYVFEHSKGLDKEFIVGGREPLSYAELYRDSNSLASWLQDEFGQGRNILLVSPNSVFFITSYLGILKSGNACVPLNYTIEQGNLEYILEQTESPLVFCQERLRAQYAFGEGVRVLSEADLPGIVAARGDSERSLDSSFPEDRLAEIIFTSGSTGVPKGVMLTHGNLIANTASIVSYLKLTGDDRMCVVLPFFYCYGLSLLHTHLRVGGSLVLNNTFIFLGSVINDLKKHRCTGFAGVPSHFQVLLKKSKSFKETVFPDLRYVTQAGGKLHSVFIRDFIEAFPQIDFYVMYGQTEATARLSYLDPQWLPEKIGSIGKGIPGVDLRVVDPSGNPVPDGQEGELIARGGNIMAGYYKDAGETSKTLKSGWLHTGDLAYRDEDGFFYIVGRQKEIIKVGGKRISPKEIEEVILSVPEVVDCTIRGIEDEMLGEALEATIVSNNNLDPEALKEKILEYCSGKLSSFKIPQKFLLQDNLTVSLTGKKKI</sequence>
<dbReference type="Gene3D" id="3.30.300.30">
    <property type="match status" value="1"/>
</dbReference>
<dbReference type="InterPro" id="IPR000873">
    <property type="entry name" value="AMP-dep_synth/lig_dom"/>
</dbReference>